<feature type="transmembrane region" description="Helical" evidence="1">
    <location>
        <begin position="12"/>
        <end position="38"/>
    </location>
</feature>
<proteinExistence type="predicted"/>
<keyword evidence="1" id="KW-0472">Membrane</keyword>
<name>A0A069QM19_HOYLO</name>
<dbReference type="PATRIC" id="fig|1122985.7.peg.205"/>
<dbReference type="HOGENOM" id="CLU_699595_0_0_10"/>
<sequence length="401" mass="45024">MKLVWKLLRQHISWPQFVGFFFANLFGMTIVLLGYQLYCDILPIFTANDSFLKADYLVVSKKIGVANALGQQQHSGFSKDEISALQAQPFVKGLGQFTSTAYKAEATMGVNGMKILNSELFFESVPDRFVDVSLANWHYTQGDSVVPVILPRSYITMYNFGFAQNRSLPKISEGLVGMIDLHIQVQGKGGQGYFKGKVIGFSSKLNTILVPQSFMTWSNSHFSPESEMLPSRLIMDVTNPADERIATYLDDHHYELEDKNLDAEKTTYFLKLMVTMVMGVGIVISALSFYVLLLSIYLLVQKNTTKLQNLLLLGYSPSRVVLPYQILTLVLNLAVLVVSFLLLLMMRSYYIDIVETLFPDLTSTGVAPTLGIGLALFLLVTGINFTILWRKIMSIWKHGNN</sequence>
<protein>
    <recommendedName>
        <fullName evidence="4">Efflux ABC transporter, permease protein</fullName>
    </recommendedName>
</protein>
<evidence type="ECO:0000313" key="3">
    <source>
        <dbReference type="Proteomes" id="UP000027442"/>
    </source>
</evidence>
<feature type="transmembrane region" description="Helical" evidence="1">
    <location>
        <begin position="321"/>
        <end position="346"/>
    </location>
</feature>
<reference evidence="2 3" key="1">
    <citation type="submission" date="2013-08" db="EMBL/GenBank/DDBJ databases">
        <authorList>
            <person name="Weinstock G."/>
            <person name="Sodergren E."/>
            <person name="Wylie T."/>
            <person name="Fulton L."/>
            <person name="Fulton R."/>
            <person name="Fronick C."/>
            <person name="O'Laughlin M."/>
            <person name="Godfrey J."/>
            <person name="Miner T."/>
            <person name="Herter B."/>
            <person name="Appelbaum E."/>
            <person name="Cordes M."/>
            <person name="Lek S."/>
            <person name="Wollam A."/>
            <person name="Pepin K.H."/>
            <person name="Palsikar V.B."/>
            <person name="Mitreva M."/>
            <person name="Wilson R.K."/>
        </authorList>
    </citation>
    <scope>NUCLEOTIDE SEQUENCE [LARGE SCALE GENOMIC DNA]</scope>
    <source>
        <strain evidence="2 3">ATCC 15930</strain>
    </source>
</reference>
<dbReference type="eggNOG" id="COG0577">
    <property type="taxonomic scope" value="Bacteria"/>
</dbReference>
<comment type="caution">
    <text evidence="2">The sequence shown here is derived from an EMBL/GenBank/DDBJ whole genome shotgun (WGS) entry which is preliminary data.</text>
</comment>
<dbReference type="RefSeq" id="WP_018966456.1">
    <property type="nucleotide sequence ID" value="NZ_KB899210.1"/>
</dbReference>
<gene>
    <name evidence="2" type="ORF">HMPREF1991_00197</name>
</gene>
<feature type="transmembrane region" description="Helical" evidence="1">
    <location>
        <begin position="366"/>
        <end position="389"/>
    </location>
</feature>
<evidence type="ECO:0000313" key="2">
    <source>
        <dbReference type="EMBL" id="KDR53830.1"/>
    </source>
</evidence>
<keyword evidence="1" id="KW-1133">Transmembrane helix</keyword>
<feature type="transmembrane region" description="Helical" evidence="1">
    <location>
        <begin position="268"/>
        <end position="300"/>
    </location>
</feature>
<keyword evidence="3" id="KW-1185">Reference proteome</keyword>
<organism evidence="2 3">
    <name type="scientific">Hoylesella loescheii DSM 19665 = JCM 12249 = ATCC 15930</name>
    <dbReference type="NCBI Taxonomy" id="1122985"/>
    <lineage>
        <taxon>Bacteria</taxon>
        <taxon>Pseudomonadati</taxon>
        <taxon>Bacteroidota</taxon>
        <taxon>Bacteroidia</taxon>
        <taxon>Bacteroidales</taxon>
        <taxon>Prevotellaceae</taxon>
        <taxon>Hoylesella</taxon>
    </lineage>
</organism>
<accession>A0A069QM19</accession>
<evidence type="ECO:0000256" key="1">
    <source>
        <dbReference type="SAM" id="Phobius"/>
    </source>
</evidence>
<dbReference type="Proteomes" id="UP000027442">
    <property type="component" value="Unassembled WGS sequence"/>
</dbReference>
<dbReference type="AlphaFoldDB" id="A0A069QM19"/>
<keyword evidence="1" id="KW-0812">Transmembrane</keyword>
<dbReference type="EMBL" id="JNGW01000012">
    <property type="protein sequence ID" value="KDR53830.1"/>
    <property type="molecule type" value="Genomic_DNA"/>
</dbReference>
<evidence type="ECO:0008006" key="4">
    <source>
        <dbReference type="Google" id="ProtNLM"/>
    </source>
</evidence>